<comment type="caution">
    <text evidence="1">The sequence shown here is derived from an EMBL/GenBank/DDBJ whole genome shotgun (WGS) entry which is preliminary data.</text>
</comment>
<dbReference type="AlphaFoldDB" id="W7YF08"/>
<evidence type="ECO:0000313" key="2">
    <source>
        <dbReference type="Proteomes" id="UP000019402"/>
    </source>
</evidence>
<proteinExistence type="predicted"/>
<protein>
    <submittedName>
        <fullName evidence="1">Uncharacterized protein</fullName>
    </submittedName>
</protein>
<dbReference type="STRING" id="869213.GCA_000517085_02334"/>
<dbReference type="Proteomes" id="UP000019402">
    <property type="component" value="Unassembled WGS sequence"/>
</dbReference>
<gene>
    <name evidence="1" type="ORF">JCM21142_41674</name>
</gene>
<organism evidence="1 2">
    <name type="scientific">Saccharicrinis fermentans DSM 9555 = JCM 21142</name>
    <dbReference type="NCBI Taxonomy" id="869213"/>
    <lineage>
        <taxon>Bacteria</taxon>
        <taxon>Pseudomonadati</taxon>
        <taxon>Bacteroidota</taxon>
        <taxon>Bacteroidia</taxon>
        <taxon>Marinilabiliales</taxon>
        <taxon>Marinilabiliaceae</taxon>
        <taxon>Saccharicrinis</taxon>
    </lineage>
</organism>
<name>W7YF08_9BACT</name>
<keyword evidence="2" id="KW-1185">Reference proteome</keyword>
<reference evidence="1 2" key="1">
    <citation type="journal article" date="2014" name="Genome Announc.">
        <title>Draft Genome Sequence of Cytophaga fermentans JCM 21142T, a Facultative Anaerobe Isolated from Marine Mud.</title>
        <authorList>
            <person name="Starns D."/>
            <person name="Oshima K."/>
            <person name="Suda W."/>
            <person name="Iino T."/>
            <person name="Yuki M."/>
            <person name="Inoue J."/>
            <person name="Kitamura K."/>
            <person name="Iida T."/>
            <person name="Darby A."/>
            <person name="Hattori M."/>
            <person name="Ohkuma M."/>
        </authorList>
    </citation>
    <scope>NUCLEOTIDE SEQUENCE [LARGE SCALE GENOMIC DNA]</scope>
    <source>
        <strain evidence="1 2">JCM 21142</strain>
    </source>
</reference>
<accession>W7YF08</accession>
<sequence>MVPVIGLAIKGMATIISADIKADKPETIPAIPAPNINKSVSVSFSSNSVNEFVMSAIPPKIAPIPPNNFALFNTLSPI</sequence>
<evidence type="ECO:0000313" key="1">
    <source>
        <dbReference type="EMBL" id="GAF03021.1"/>
    </source>
</evidence>
<dbReference type="EMBL" id="BAMD01000016">
    <property type="protein sequence ID" value="GAF03021.1"/>
    <property type="molecule type" value="Genomic_DNA"/>
</dbReference>